<dbReference type="Pfam" id="PF14559">
    <property type="entry name" value="TPR_19"/>
    <property type="match status" value="1"/>
</dbReference>
<dbReference type="SMART" id="SM00028">
    <property type="entry name" value="TPR"/>
    <property type="match status" value="2"/>
</dbReference>
<reference evidence="4 5" key="1">
    <citation type="submission" date="2019-03" db="EMBL/GenBank/DDBJ databases">
        <authorList>
            <person name="Kim M.K.M."/>
        </authorList>
    </citation>
    <scope>NUCLEOTIDE SEQUENCE [LARGE SCALE GENOMIC DNA]</scope>
    <source>
        <strain evidence="4 5">17J68-12</strain>
    </source>
</reference>
<name>A0A4R1BB21_9BACT</name>
<dbReference type="InterPro" id="IPR011990">
    <property type="entry name" value="TPR-like_helical_dom_sf"/>
</dbReference>
<evidence type="ECO:0000256" key="3">
    <source>
        <dbReference type="SAM" id="SignalP"/>
    </source>
</evidence>
<keyword evidence="5" id="KW-1185">Reference proteome</keyword>
<feature type="compositionally biased region" description="Basic and acidic residues" evidence="2">
    <location>
        <begin position="149"/>
        <end position="180"/>
    </location>
</feature>
<dbReference type="SUPFAM" id="SSF48452">
    <property type="entry name" value="TPR-like"/>
    <property type="match status" value="1"/>
</dbReference>
<keyword evidence="1" id="KW-0802">TPR repeat</keyword>
<keyword evidence="3" id="KW-0732">Signal</keyword>
<dbReference type="Proteomes" id="UP000295334">
    <property type="component" value="Unassembled WGS sequence"/>
</dbReference>
<evidence type="ECO:0000256" key="2">
    <source>
        <dbReference type="SAM" id="MobiDB-lite"/>
    </source>
</evidence>
<feature type="region of interest" description="Disordered" evidence="2">
    <location>
        <begin position="128"/>
        <end position="180"/>
    </location>
</feature>
<dbReference type="OrthoDB" id="1525165at2"/>
<feature type="chain" id="PRO_5020680729" evidence="3">
    <location>
        <begin position="19"/>
        <end position="180"/>
    </location>
</feature>
<feature type="signal peptide" evidence="3">
    <location>
        <begin position="1"/>
        <end position="18"/>
    </location>
</feature>
<protein>
    <submittedName>
        <fullName evidence="4">Tetratricopeptide repeat protein</fullName>
    </submittedName>
</protein>
<sequence length="180" mass="19682">MRILPLLLLLLATLGAGAQQDAIRAGNAAYRNGDWTMAESQYRRAGENPVAQYNLANALIKQNRYDEALAILAPLTLAGDASLREKAFYNTGVVYSKQKAIEQSIDAYKSALRLAPYDKEARDNLQKALSELKQGGGGGGGQDKNSSNADKKLKDLQDKERKLQQARQDKGGGNKQSKDW</sequence>
<proteinExistence type="predicted"/>
<dbReference type="Gene3D" id="1.25.40.10">
    <property type="entry name" value="Tetratricopeptide repeat domain"/>
    <property type="match status" value="2"/>
</dbReference>
<dbReference type="RefSeq" id="WP_131448999.1">
    <property type="nucleotide sequence ID" value="NZ_SJZI01000042.1"/>
</dbReference>
<accession>A0A4R1BB21</accession>
<evidence type="ECO:0000313" key="4">
    <source>
        <dbReference type="EMBL" id="TCJ14154.1"/>
    </source>
</evidence>
<gene>
    <name evidence="4" type="ORF">EPD60_09105</name>
</gene>
<dbReference type="AlphaFoldDB" id="A0A4R1BB21"/>
<evidence type="ECO:0000256" key="1">
    <source>
        <dbReference type="PROSITE-ProRule" id="PRU00339"/>
    </source>
</evidence>
<organism evidence="4 5">
    <name type="scientific">Flaviaesturariibacter flavus</name>
    <dbReference type="NCBI Taxonomy" id="2502780"/>
    <lineage>
        <taxon>Bacteria</taxon>
        <taxon>Pseudomonadati</taxon>
        <taxon>Bacteroidota</taxon>
        <taxon>Chitinophagia</taxon>
        <taxon>Chitinophagales</taxon>
        <taxon>Chitinophagaceae</taxon>
        <taxon>Flaviaestuariibacter</taxon>
    </lineage>
</organism>
<dbReference type="EMBL" id="SJZI01000042">
    <property type="protein sequence ID" value="TCJ14154.1"/>
    <property type="molecule type" value="Genomic_DNA"/>
</dbReference>
<dbReference type="InterPro" id="IPR019734">
    <property type="entry name" value="TPR_rpt"/>
</dbReference>
<feature type="repeat" description="TPR" evidence="1">
    <location>
        <begin position="85"/>
        <end position="118"/>
    </location>
</feature>
<comment type="caution">
    <text evidence="4">The sequence shown here is derived from an EMBL/GenBank/DDBJ whole genome shotgun (WGS) entry which is preliminary data.</text>
</comment>
<dbReference type="PROSITE" id="PS50005">
    <property type="entry name" value="TPR"/>
    <property type="match status" value="1"/>
</dbReference>
<evidence type="ECO:0000313" key="5">
    <source>
        <dbReference type="Proteomes" id="UP000295334"/>
    </source>
</evidence>